<reference evidence="3 4" key="1">
    <citation type="submission" date="2020-03" db="EMBL/GenBank/DDBJ databases">
        <title>Sequencing the genomes of 1000 actinobacteria strains.</title>
        <authorList>
            <person name="Klenk H.-P."/>
        </authorList>
    </citation>
    <scope>NUCLEOTIDE SEQUENCE [LARGE SCALE GENOMIC DNA]</scope>
    <source>
        <strain evidence="3 4">DSM 16403</strain>
    </source>
</reference>
<feature type="transmembrane region" description="Helical" evidence="2">
    <location>
        <begin position="6"/>
        <end position="29"/>
    </location>
</feature>
<name>A0A846RSX1_9MICC</name>
<feature type="region of interest" description="Disordered" evidence="1">
    <location>
        <begin position="31"/>
        <end position="57"/>
    </location>
</feature>
<sequence>MQIQGWHIVIILALLTVVVVPIVIALAVAAGHRRRSGLAVGSSAPHSQERPASKETRLAELEDLRQRRVITDEEYRKAREDILRN</sequence>
<dbReference type="RefSeq" id="WP_167994817.1">
    <property type="nucleotide sequence ID" value="NZ_JAATJL010000001.1"/>
</dbReference>
<evidence type="ECO:0000256" key="2">
    <source>
        <dbReference type="SAM" id="Phobius"/>
    </source>
</evidence>
<gene>
    <name evidence="3" type="ORF">BJ994_002660</name>
</gene>
<keyword evidence="2" id="KW-0472">Membrane</keyword>
<accession>A0A846RSX1</accession>
<dbReference type="EMBL" id="JAATJL010000001">
    <property type="protein sequence ID" value="NJC23584.1"/>
    <property type="molecule type" value="Genomic_DNA"/>
</dbReference>
<evidence type="ECO:0000313" key="3">
    <source>
        <dbReference type="EMBL" id="NJC23584.1"/>
    </source>
</evidence>
<comment type="caution">
    <text evidence="3">The sequence shown here is derived from an EMBL/GenBank/DDBJ whole genome shotgun (WGS) entry which is preliminary data.</text>
</comment>
<protein>
    <submittedName>
        <fullName evidence="3">Nitrogen fixation protein FixH</fullName>
    </submittedName>
</protein>
<keyword evidence="4" id="KW-1185">Reference proteome</keyword>
<feature type="compositionally biased region" description="Basic and acidic residues" evidence="1">
    <location>
        <begin position="47"/>
        <end position="57"/>
    </location>
</feature>
<evidence type="ECO:0000313" key="4">
    <source>
        <dbReference type="Proteomes" id="UP000547458"/>
    </source>
</evidence>
<dbReference type="Proteomes" id="UP000547458">
    <property type="component" value="Unassembled WGS sequence"/>
</dbReference>
<keyword evidence="2" id="KW-1133">Transmembrane helix</keyword>
<proteinExistence type="predicted"/>
<organism evidence="3 4">
    <name type="scientific">Arthrobacter pigmenti</name>
    <dbReference type="NCBI Taxonomy" id="271432"/>
    <lineage>
        <taxon>Bacteria</taxon>
        <taxon>Bacillati</taxon>
        <taxon>Actinomycetota</taxon>
        <taxon>Actinomycetes</taxon>
        <taxon>Micrococcales</taxon>
        <taxon>Micrococcaceae</taxon>
        <taxon>Arthrobacter</taxon>
    </lineage>
</organism>
<evidence type="ECO:0000256" key="1">
    <source>
        <dbReference type="SAM" id="MobiDB-lite"/>
    </source>
</evidence>
<dbReference type="AlphaFoldDB" id="A0A846RSX1"/>
<keyword evidence="2" id="KW-0812">Transmembrane</keyword>